<dbReference type="PRINTS" id="PR00420">
    <property type="entry name" value="RNGMNOXGNASE"/>
</dbReference>
<sequence length="387" mass="42616">MKVIIVGAGIGGLSAAIAMRGIGWNVSVYESKPEVRFSGAGLGIGANAVRALQMLGLEKPLQRIGRPMKQILILSKQGKQLSRTATDELADKYGPNQMNVDRAELLSLLMNALEPGDIVKTGKVCTRFEQDANGVKVWFEDGSAEEGDLLVGADGIRSAIRQALLPDARLRYSGYTCWRAVVDTDASIRHDPDLLSETWGRDGRFGIVPLTGNRIYWYACVNAPFADSDMKRVTVTDLAKRFKGYHRPIPELLELSRHARPLHHDIEYLPPISKFGYGRAVLIGDAAHAMTPNLAQGAGQAIEDALFLAEHMRRESDVPSALRGFDRDRVKRTGTIARMSSRIGRAAQLDGRLPVALRNALFPLIPSIFMKKQLEFLYNVNLENING</sequence>
<evidence type="ECO:0000259" key="3">
    <source>
        <dbReference type="Pfam" id="PF01494"/>
    </source>
</evidence>
<keyword evidence="1" id="KW-0560">Oxidoreductase</keyword>
<dbReference type="NCBIfam" id="NF005243">
    <property type="entry name" value="PRK06753.1"/>
    <property type="match status" value="1"/>
</dbReference>
<feature type="domain" description="FAD-binding" evidence="3">
    <location>
        <begin position="2"/>
        <end position="311"/>
    </location>
</feature>
<protein>
    <submittedName>
        <fullName evidence="4">FAD-dependent monooxygenase</fullName>
    </submittedName>
</protein>
<dbReference type="Gene3D" id="3.50.50.60">
    <property type="entry name" value="FAD/NAD(P)-binding domain"/>
    <property type="match status" value="1"/>
</dbReference>
<evidence type="ECO:0000313" key="4">
    <source>
        <dbReference type="EMBL" id="MFC5471531.1"/>
    </source>
</evidence>
<keyword evidence="5" id="KW-1185">Reference proteome</keyword>
<dbReference type="GO" id="GO:0004497">
    <property type="term" value="F:monooxygenase activity"/>
    <property type="evidence" value="ECO:0007669"/>
    <property type="project" value="UniProtKB-KW"/>
</dbReference>
<dbReference type="Proteomes" id="UP001596105">
    <property type="component" value="Unassembled WGS sequence"/>
</dbReference>
<keyword evidence="2 4" id="KW-0503">Monooxygenase</keyword>
<evidence type="ECO:0000256" key="1">
    <source>
        <dbReference type="ARBA" id="ARBA00023002"/>
    </source>
</evidence>
<dbReference type="PANTHER" id="PTHR13789:SF309">
    <property type="entry name" value="PUTATIVE (AFU_ORTHOLOGUE AFUA_6G14510)-RELATED"/>
    <property type="match status" value="1"/>
</dbReference>
<dbReference type="Pfam" id="PF01494">
    <property type="entry name" value="FAD_binding_3"/>
    <property type="match status" value="1"/>
</dbReference>
<dbReference type="InterPro" id="IPR002938">
    <property type="entry name" value="FAD-bd"/>
</dbReference>
<dbReference type="InterPro" id="IPR050493">
    <property type="entry name" value="FAD-dep_Monooxygenase_BioMet"/>
</dbReference>
<proteinExistence type="predicted"/>
<dbReference type="PANTHER" id="PTHR13789">
    <property type="entry name" value="MONOOXYGENASE"/>
    <property type="match status" value="1"/>
</dbReference>
<evidence type="ECO:0000256" key="2">
    <source>
        <dbReference type="ARBA" id="ARBA00023033"/>
    </source>
</evidence>
<reference evidence="5" key="1">
    <citation type="journal article" date="2019" name="Int. J. Syst. Evol. Microbiol.">
        <title>The Global Catalogue of Microorganisms (GCM) 10K type strain sequencing project: providing services to taxonomists for standard genome sequencing and annotation.</title>
        <authorList>
            <consortium name="The Broad Institute Genomics Platform"/>
            <consortium name="The Broad Institute Genome Sequencing Center for Infectious Disease"/>
            <person name="Wu L."/>
            <person name="Ma J."/>
        </authorList>
    </citation>
    <scope>NUCLEOTIDE SEQUENCE [LARGE SCALE GENOMIC DNA]</scope>
    <source>
        <strain evidence="5">CCUG 57113</strain>
    </source>
</reference>
<name>A0ABW0M3I3_9BACL</name>
<dbReference type="RefSeq" id="WP_209745839.1">
    <property type="nucleotide sequence ID" value="NZ_JBHSMH010000101.1"/>
</dbReference>
<dbReference type="InterPro" id="IPR036188">
    <property type="entry name" value="FAD/NAD-bd_sf"/>
</dbReference>
<evidence type="ECO:0000313" key="5">
    <source>
        <dbReference type="Proteomes" id="UP001596105"/>
    </source>
</evidence>
<dbReference type="SUPFAM" id="SSF54373">
    <property type="entry name" value="FAD-linked reductases, C-terminal domain"/>
    <property type="match status" value="1"/>
</dbReference>
<dbReference type="EMBL" id="JBHSMH010000101">
    <property type="protein sequence ID" value="MFC5471531.1"/>
    <property type="molecule type" value="Genomic_DNA"/>
</dbReference>
<organism evidence="4 5">
    <name type="scientific">Cohnella suwonensis</name>
    <dbReference type="NCBI Taxonomy" id="696072"/>
    <lineage>
        <taxon>Bacteria</taxon>
        <taxon>Bacillati</taxon>
        <taxon>Bacillota</taxon>
        <taxon>Bacilli</taxon>
        <taxon>Bacillales</taxon>
        <taxon>Paenibacillaceae</taxon>
        <taxon>Cohnella</taxon>
    </lineage>
</organism>
<dbReference type="SUPFAM" id="SSF51905">
    <property type="entry name" value="FAD/NAD(P)-binding domain"/>
    <property type="match status" value="1"/>
</dbReference>
<gene>
    <name evidence="4" type="ORF">ACFPPD_22915</name>
</gene>
<comment type="caution">
    <text evidence="4">The sequence shown here is derived from an EMBL/GenBank/DDBJ whole genome shotgun (WGS) entry which is preliminary data.</text>
</comment>
<accession>A0ABW0M3I3</accession>